<protein>
    <submittedName>
        <fullName evidence="2">Uncharacterized protein</fullName>
    </submittedName>
</protein>
<keyword evidence="3" id="KW-1185">Reference proteome</keyword>
<dbReference type="OrthoDB" id="256665at2759"/>
<dbReference type="EMBL" id="ATMH01000449">
    <property type="protein sequence ID" value="EPY36703.1"/>
    <property type="molecule type" value="Genomic_DNA"/>
</dbReference>
<feature type="transmembrane region" description="Helical" evidence="1">
    <location>
        <begin position="26"/>
        <end position="47"/>
    </location>
</feature>
<comment type="caution">
    <text evidence="2">The sequence shown here is derived from an EMBL/GenBank/DDBJ whole genome shotgun (WGS) entry which is preliminary data.</text>
</comment>
<keyword evidence="1" id="KW-1133">Transmembrane helix</keyword>
<keyword evidence="1" id="KW-0812">Transmembrane</keyword>
<organism evidence="2 3">
    <name type="scientific">Strigomonas culicis</name>
    <dbReference type="NCBI Taxonomy" id="28005"/>
    <lineage>
        <taxon>Eukaryota</taxon>
        <taxon>Discoba</taxon>
        <taxon>Euglenozoa</taxon>
        <taxon>Kinetoplastea</taxon>
        <taxon>Metakinetoplastina</taxon>
        <taxon>Trypanosomatida</taxon>
        <taxon>Trypanosomatidae</taxon>
        <taxon>Strigomonadinae</taxon>
        <taxon>Strigomonas</taxon>
    </lineage>
</organism>
<gene>
    <name evidence="2" type="ORF">STCU_00449</name>
</gene>
<keyword evidence="1" id="KW-0472">Membrane</keyword>
<proteinExistence type="predicted"/>
<evidence type="ECO:0000256" key="1">
    <source>
        <dbReference type="SAM" id="Phobius"/>
    </source>
</evidence>
<dbReference type="AlphaFoldDB" id="S9V7A1"/>
<dbReference type="Proteomes" id="UP000015354">
    <property type="component" value="Unassembled WGS sequence"/>
</dbReference>
<evidence type="ECO:0000313" key="3">
    <source>
        <dbReference type="Proteomes" id="UP000015354"/>
    </source>
</evidence>
<name>S9V7A1_9TRYP</name>
<evidence type="ECO:0000313" key="2">
    <source>
        <dbReference type="EMBL" id="EPY36703.1"/>
    </source>
</evidence>
<sequence length="60" mass="6950">MKRLVPNWFVAYFVRLRDSGGADHIYGLYTCGVIALSLLWWVGWLFYTAPSKTRPLSEVK</sequence>
<reference evidence="2 3" key="1">
    <citation type="journal article" date="2013" name="PLoS ONE">
        <title>Predicting the Proteins of Angomonas deanei, Strigomonas culicis and Their Respective Endosymbionts Reveals New Aspects of the Trypanosomatidae Family.</title>
        <authorList>
            <person name="Motta M.C."/>
            <person name="Martins A.C."/>
            <person name="de Souza S.S."/>
            <person name="Catta-Preta C.M."/>
            <person name="Silva R."/>
            <person name="Klein C.C."/>
            <person name="de Almeida L.G."/>
            <person name="de Lima Cunha O."/>
            <person name="Ciapina L.P."/>
            <person name="Brocchi M."/>
            <person name="Colabardini A.C."/>
            <person name="de Araujo Lima B."/>
            <person name="Machado C.R."/>
            <person name="de Almeida Soares C.M."/>
            <person name="Probst C.M."/>
            <person name="de Menezes C.B."/>
            <person name="Thompson C.E."/>
            <person name="Bartholomeu D.C."/>
            <person name="Gradia D.F."/>
            <person name="Pavoni D.P."/>
            <person name="Grisard E.C."/>
            <person name="Fantinatti-Garboggini F."/>
            <person name="Marchini F.K."/>
            <person name="Rodrigues-Luiz G.F."/>
            <person name="Wagner G."/>
            <person name="Goldman G.H."/>
            <person name="Fietto J.L."/>
            <person name="Elias M.C."/>
            <person name="Goldman M.H."/>
            <person name="Sagot M.F."/>
            <person name="Pereira M."/>
            <person name="Stoco P.H."/>
            <person name="de Mendonca-Neto R.P."/>
            <person name="Teixeira S.M."/>
            <person name="Maciel T.E."/>
            <person name="de Oliveira Mendes T.A."/>
            <person name="Urmenyi T.P."/>
            <person name="de Souza W."/>
            <person name="Schenkman S."/>
            <person name="de Vasconcelos A.T."/>
        </authorList>
    </citation>
    <scope>NUCLEOTIDE SEQUENCE [LARGE SCALE GENOMIC DNA]</scope>
</reference>
<accession>S9V7A1</accession>